<protein>
    <recommendedName>
        <fullName evidence="1">Defective in cullin neddylation protein</fullName>
    </recommendedName>
</protein>
<dbReference type="GO" id="GO:0031624">
    <property type="term" value="F:ubiquitin conjugating enzyme binding"/>
    <property type="evidence" value="ECO:0007669"/>
    <property type="project" value="TreeGrafter"/>
</dbReference>
<evidence type="ECO:0000313" key="3">
    <source>
        <dbReference type="EnsemblMetazoa" id="Aqu2.1.20299_001"/>
    </source>
</evidence>
<dbReference type="GO" id="GO:0097602">
    <property type="term" value="F:cullin family protein binding"/>
    <property type="evidence" value="ECO:0007669"/>
    <property type="project" value="TreeGrafter"/>
</dbReference>
<dbReference type="InterPro" id="IPR005176">
    <property type="entry name" value="PONY_dom"/>
</dbReference>
<dbReference type="EnsemblMetazoa" id="Aqu2.1.20299_001">
    <property type="protein sequence ID" value="Aqu2.1.20299_001"/>
    <property type="gene ID" value="Aqu2.1.20299"/>
</dbReference>
<dbReference type="OrthoDB" id="286637at2759"/>
<comment type="function">
    <text evidence="1">Neddylation of cullins play an essential role in the regulation of SCF-type complexes activity.</text>
</comment>
<dbReference type="Pfam" id="PF03556">
    <property type="entry name" value="Cullin_binding"/>
    <property type="match status" value="1"/>
</dbReference>
<name>A0A1X7TY27_AMPQE</name>
<dbReference type="InterPro" id="IPR014764">
    <property type="entry name" value="DCN-prot"/>
</dbReference>
<dbReference type="GO" id="GO:0000151">
    <property type="term" value="C:ubiquitin ligase complex"/>
    <property type="evidence" value="ECO:0007669"/>
    <property type="project" value="TreeGrafter"/>
</dbReference>
<accession>A0A1X7TY27</accession>
<dbReference type="InterPro" id="IPR042460">
    <property type="entry name" value="DCN1-like_PONY"/>
</dbReference>
<dbReference type="GO" id="GO:0032182">
    <property type="term" value="F:ubiquitin-like protein binding"/>
    <property type="evidence" value="ECO:0007669"/>
    <property type="project" value="TreeGrafter"/>
</dbReference>
<reference evidence="3" key="1">
    <citation type="submission" date="2017-05" db="UniProtKB">
        <authorList>
            <consortium name="EnsemblMetazoa"/>
        </authorList>
    </citation>
    <scope>IDENTIFICATION</scope>
</reference>
<dbReference type="GO" id="GO:0045116">
    <property type="term" value="P:protein neddylation"/>
    <property type="evidence" value="ECO:0007669"/>
    <property type="project" value="TreeGrafter"/>
</dbReference>
<evidence type="ECO:0000259" key="2">
    <source>
        <dbReference type="PROSITE" id="PS51229"/>
    </source>
</evidence>
<dbReference type="Gene3D" id="1.10.238.200">
    <property type="entry name" value="Cullin, PONY binding domain"/>
    <property type="match status" value="1"/>
</dbReference>
<evidence type="ECO:0000256" key="1">
    <source>
        <dbReference type="RuleBase" id="RU410713"/>
    </source>
</evidence>
<sequence>MTIAYWNLIFTGRFKFLDLWCEFLKVNNTCNYILIIKELAIPKDTWNLLLEFLNTIDDTMSNYDEDRRNVQLMVQDVVFVIQGICCSGLVKMWLHVLTAPHTFTAFKKKNYQFGCSTTCSYVNYDVKKAIGFIGKTRFSGFPRAERPKT</sequence>
<dbReference type="AlphaFoldDB" id="A0A1X7TY27"/>
<proteinExistence type="predicted"/>
<dbReference type="InParanoid" id="A0A1X7TY27"/>
<dbReference type="STRING" id="400682.A0A1X7TY27"/>
<dbReference type="PANTHER" id="PTHR12281:SF32">
    <property type="entry name" value="DCN1-LIKE PROTEIN"/>
    <property type="match status" value="1"/>
</dbReference>
<dbReference type="PANTHER" id="PTHR12281">
    <property type="entry name" value="RP42 RELATED"/>
    <property type="match status" value="1"/>
</dbReference>
<dbReference type="PROSITE" id="PS51229">
    <property type="entry name" value="DCUN1"/>
    <property type="match status" value="1"/>
</dbReference>
<organism evidence="3">
    <name type="scientific">Amphimedon queenslandica</name>
    <name type="common">Sponge</name>
    <dbReference type="NCBI Taxonomy" id="400682"/>
    <lineage>
        <taxon>Eukaryota</taxon>
        <taxon>Metazoa</taxon>
        <taxon>Porifera</taxon>
        <taxon>Demospongiae</taxon>
        <taxon>Heteroscleromorpha</taxon>
        <taxon>Haplosclerida</taxon>
        <taxon>Niphatidae</taxon>
        <taxon>Amphimedon</taxon>
    </lineage>
</organism>
<feature type="domain" description="DCUN1" evidence="2">
    <location>
        <begin position="1"/>
        <end position="81"/>
    </location>
</feature>